<reference evidence="1 2" key="1">
    <citation type="submission" date="2016-05" db="EMBL/GenBank/DDBJ databases">
        <title>Draft Genome Sequence of Algibacter sp. Strain SK-16 Isolated from the Surface Water of Aburatsubo Inlet.</title>
        <authorList>
            <person name="Wong S.-K."/>
            <person name="Yoshizawa S."/>
            <person name="Nakajima Y."/>
            <person name="Ogura Y."/>
            <person name="Tetsuya H."/>
            <person name="Hamasaki K."/>
        </authorList>
    </citation>
    <scope>NUCLEOTIDE SEQUENCE [LARGE SCALE GENOMIC DNA]</scope>
    <source>
        <strain evidence="1 2">SK-16</strain>
    </source>
</reference>
<evidence type="ECO:0000313" key="1">
    <source>
        <dbReference type="EMBL" id="OEK08532.1"/>
    </source>
</evidence>
<sequence>MRFLIKFSVFCLLLATTYFILIHKLSKGYVDEYYNKFTQEAGSLIIGASRAQQGISPTILENELKEHNFNKPVINFAFDGFQSPYGEVYFNAIKKKSSNIINNGLFILSVSPASFTAFTKDVEMVLNMDKKMRIGKVDNFSSNPNYNYIMKCYESPLYNSFLPTNTWKHALCHTNGWNEIKIKKGKHIINEADIKQWKKQTLDGYNKKLETEVDSKYRLNSFLNTIKFLKNKGTVVIIRIPADSDFIAMENNLWKNFNSQIDSIAKKHEVPYFNYSNEVGFKTYDGSHLESESAKKLTKLLSKSIKSYLNNDFK</sequence>
<dbReference type="EMBL" id="MDJD01000034">
    <property type="protein sequence ID" value="OEK08532.1"/>
    <property type="molecule type" value="Genomic_DNA"/>
</dbReference>
<organism evidence="1 2">
    <name type="scientific">Flavivirga aquatica</name>
    <dbReference type="NCBI Taxonomy" id="1849968"/>
    <lineage>
        <taxon>Bacteria</taxon>
        <taxon>Pseudomonadati</taxon>
        <taxon>Bacteroidota</taxon>
        <taxon>Flavobacteriia</taxon>
        <taxon>Flavobacteriales</taxon>
        <taxon>Flavobacteriaceae</taxon>
        <taxon>Flavivirga</taxon>
    </lineage>
</organism>
<dbReference type="Proteomes" id="UP000095713">
    <property type="component" value="Unassembled WGS sequence"/>
</dbReference>
<name>A0A1E5TAX8_9FLAO</name>
<dbReference type="OrthoDB" id="1433719at2"/>
<dbReference type="SUPFAM" id="SSF52266">
    <property type="entry name" value="SGNH hydrolase"/>
    <property type="match status" value="1"/>
</dbReference>
<comment type="caution">
    <text evidence="1">The sequence shown here is derived from an EMBL/GenBank/DDBJ whole genome shotgun (WGS) entry which is preliminary data.</text>
</comment>
<evidence type="ECO:0000313" key="2">
    <source>
        <dbReference type="Proteomes" id="UP000095713"/>
    </source>
</evidence>
<dbReference type="AlphaFoldDB" id="A0A1E5TAX8"/>
<gene>
    <name evidence="1" type="ORF">A8C32_03505</name>
</gene>
<dbReference type="STRING" id="1849968.A8C32_03505"/>
<protein>
    <submittedName>
        <fullName evidence="1">Uncharacterized protein</fullName>
    </submittedName>
</protein>
<accession>A0A1E5TAX8</accession>
<keyword evidence="2" id="KW-1185">Reference proteome</keyword>
<proteinExistence type="predicted"/>
<dbReference type="RefSeq" id="WP_069830039.1">
    <property type="nucleotide sequence ID" value="NZ_MDJD01000034.1"/>
</dbReference>